<reference evidence="9" key="1">
    <citation type="submission" date="2009-07" db="EMBL/GenBank/DDBJ databases">
        <title>Complete sequence of Methylotenera mobilis JLW8.</title>
        <authorList>
            <consortium name="US DOE Joint Genome Institute"/>
            <person name="Lucas S."/>
            <person name="Copeland A."/>
            <person name="Lapidus A."/>
            <person name="Glavina del Rio T."/>
            <person name="Tice H."/>
            <person name="Bruce D."/>
            <person name="Goodwin L."/>
            <person name="Pitluck S."/>
            <person name="LaButti K.M."/>
            <person name="Clum A."/>
            <person name="Larimer F."/>
            <person name="Land M."/>
            <person name="Hauser L."/>
            <person name="Kyrpides N."/>
            <person name="Mikhailova N."/>
            <person name="Kayluzhnaya M."/>
            <person name="Chistoserdova L."/>
        </authorList>
    </citation>
    <scope>NUCLEOTIDE SEQUENCE [LARGE SCALE GENOMIC DNA]</scope>
    <source>
        <strain evidence="9">JLW8 / ATCC BAA-1282 / DSM 17540</strain>
    </source>
</reference>
<comment type="catalytic activity">
    <reaction evidence="1 7">
        <text>dTDP-4-dehydro-6-deoxy-alpha-D-glucose = dTDP-4-dehydro-beta-L-rhamnose</text>
        <dbReference type="Rhea" id="RHEA:16969"/>
        <dbReference type="ChEBI" id="CHEBI:57649"/>
        <dbReference type="ChEBI" id="CHEBI:62830"/>
        <dbReference type="EC" id="5.1.3.13"/>
    </reaction>
</comment>
<organism evidence="8 9">
    <name type="scientific">Methylotenera mobilis (strain JLW8 / ATCC BAA-1282 / DSM 17540)</name>
    <dbReference type="NCBI Taxonomy" id="583345"/>
    <lineage>
        <taxon>Bacteria</taxon>
        <taxon>Pseudomonadati</taxon>
        <taxon>Pseudomonadota</taxon>
        <taxon>Betaproteobacteria</taxon>
        <taxon>Nitrosomonadales</taxon>
        <taxon>Methylophilaceae</taxon>
        <taxon>Methylotenera</taxon>
    </lineage>
</organism>
<dbReference type="SUPFAM" id="SSF51182">
    <property type="entry name" value="RmlC-like cupins"/>
    <property type="match status" value="1"/>
</dbReference>
<evidence type="ECO:0000256" key="4">
    <source>
        <dbReference type="ARBA" id="ARBA00019595"/>
    </source>
</evidence>
<proteinExistence type="inferred from homology"/>
<evidence type="ECO:0000256" key="2">
    <source>
        <dbReference type="ARBA" id="ARBA00001997"/>
    </source>
</evidence>
<dbReference type="RefSeq" id="WP_015832303.1">
    <property type="nucleotide sequence ID" value="NC_012968.1"/>
</dbReference>
<dbReference type="KEGG" id="mmb:Mmol_1362"/>
<name>C6WWG9_METML</name>
<keyword evidence="7 8" id="KW-0413">Isomerase</keyword>
<dbReference type="eggNOG" id="COG1898">
    <property type="taxonomic scope" value="Bacteria"/>
</dbReference>
<evidence type="ECO:0000256" key="1">
    <source>
        <dbReference type="ARBA" id="ARBA00001298"/>
    </source>
</evidence>
<feature type="active site" description="Proton donor" evidence="5">
    <location>
        <position position="131"/>
    </location>
</feature>
<dbReference type="Pfam" id="PF00908">
    <property type="entry name" value="dTDP_sugar_isom"/>
    <property type="match status" value="1"/>
</dbReference>
<feature type="active site" description="Proton acceptor" evidence="5">
    <location>
        <position position="62"/>
    </location>
</feature>
<dbReference type="Gene3D" id="2.60.120.10">
    <property type="entry name" value="Jelly Rolls"/>
    <property type="match status" value="1"/>
</dbReference>
<dbReference type="InterPro" id="IPR000888">
    <property type="entry name" value="RmlC-like"/>
</dbReference>
<dbReference type="GO" id="GO:0005829">
    <property type="term" value="C:cytosol"/>
    <property type="evidence" value="ECO:0007669"/>
    <property type="project" value="TreeGrafter"/>
</dbReference>
<evidence type="ECO:0000313" key="9">
    <source>
        <dbReference type="Proteomes" id="UP000002742"/>
    </source>
</evidence>
<dbReference type="InterPro" id="IPR011051">
    <property type="entry name" value="RmlC_Cupin_sf"/>
</dbReference>
<dbReference type="EC" id="5.1.3.13" evidence="3 7"/>
<evidence type="ECO:0000256" key="5">
    <source>
        <dbReference type="PIRSR" id="PIRSR600888-1"/>
    </source>
</evidence>
<comment type="similarity">
    <text evidence="7">Belongs to the dTDP-4-dehydrorhamnose 3,5-epimerase family.</text>
</comment>
<dbReference type="GO" id="GO:0019305">
    <property type="term" value="P:dTDP-rhamnose biosynthetic process"/>
    <property type="evidence" value="ECO:0007669"/>
    <property type="project" value="UniProtKB-UniRule"/>
</dbReference>
<comment type="function">
    <text evidence="2 7">Catalyzes the epimerization of the C3' and C5'positions of dTDP-6-deoxy-D-xylo-4-hexulose, forming dTDP-6-deoxy-L-lyxo-4-hexulose.</text>
</comment>
<dbReference type="UniPathway" id="UPA00124"/>
<dbReference type="HOGENOM" id="CLU_090940_1_1_4"/>
<dbReference type="STRING" id="583345.Mmol_1362"/>
<evidence type="ECO:0000256" key="7">
    <source>
        <dbReference type="RuleBase" id="RU364069"/>
    </source>
</evidence>
<evidence type="ECO:0000313" key="8">
    <source>
        <dbReference type="EMBL" id="ACT48268.1"/>
    </source>
</evidence>
<dbReference type="Proteomes" id="UP000002742">
    <property type="component" value="Chromosome"/>
</dbReference>
<accession>C6WWG9</accession>
<dbReference type="PANTHER" id="PTHR21047">
    <property type="entry name" value="DTDP-6-DEOXY-D-GLUCOSE-3,5 EPIMERASE"/>
    <property type="match status" value="1"/>
</dbReference>
<dbReference type="CDD" id="cd00438">
    <property type="entry name" value="cupin_RmlC"/>
    <property type="match status" value="1"/>
</dbReference>
<reference evidence="8 9" key="2">
    <citation type="journal article" date="2011" name="J. Bacteriol.">
        <title>Genomes of three methylotrophs from a single niche uncover genetic and metabolic divergence of Methylophilaceae.</title>
        <authorList>
            <person name="Lapidus A."/>
            <person name="Clum A."/>
            <person name="Labutti K."/>
            <person name="Kaluzhnaya M.G."/>
            <person name="Lim S."/>
            <person name="Beck D.A."/>
            <person name="Glavina Del Rio T."/>
            <person name="Nolan M."/>
            <person name="Mavromatis K."/>
            <person name="Huntemann M."/>
            <person name="Lucas S."/>
            <person name="Lidstrom M.E."/>
            <person name="Ivanova N."/>
            <person name="Chistoserdova L."/>
        </authorList>
    </citation>
    <scope>NUCLEOTIDE SEQUENCE [LARGE SCALE GENOMIC DNA]</scope>
    <source>
        <strain evidence="9">JLW8 / ATCC BAA-1282 / DSM 17540</strain>
    </source>
</reference>
<dbReference type="InterPro" id="IPR014710">
    <property type="entry name" value="RmlC-like_jellyroll"/>
</dbReference>
<dbReference type="GO" id="GO:0008830">
    <property type="term" value="F:dTDP-4-dehydrorhamnose 3,5-epimerase activity"/>
    <property type="evidence" value="ECO:0007669"/>
    <property type="project" value="UniProtKB-UniRule"/>
</dbReference>
<dbReference type="OrthoDB" id="9800680at2"/>
<protein>
    <recommendedName>
        <fullName evidence="4 7">dTDP-4-dehydrorhamnose 3,5-epimerase</fullName>
        <ecNumber evidence="3 7">5.1.3.13</ecNumber>
    </recommendedName>
    <alternativeName>
        <fullName evidence="7">Thymidine diphospho-4-keto-rhamnose 3,5-epimerase</fullName>
    </alternativeName>
</protein>
<keyword evidence="9" id="KW-1185">Reference proteome</keyword>
<comment type="pathway">
    <text evidence="7">Carbohydrate biosynthesis; dTDP-L-rhamnose biosynthesis.</text>
</comment>
<dbReference type="AlphaFoldDB" id="C6WWG9"/>
<gene>
    <name evidence="8" type="ordered locus">Mmol_1362</name>
</gene>
<dbReference type="NCBIfam" id="TIGR01221">
    <property type="entry name" value="rmlC"/>
    <property type="match status" value="1"/>
</dbReference>
<comment type="subunit">
    <text evidence="7">Homodimer.</text>
</comment>
<dbReference type="EMBL" id="CP001672">
    <property type="protein sequence ID" value="ACT48268.1"/>
    <property type="molecule type" value="Genomic_DNA"/>
</dbReference>
<evidence type="ECO:0000256" key="3">
    <source>
        <dbReference type="ARBA" id="ARBA00012098"/>
    </source>
</evidence>
<dbReference type="PANTHER" id="PTHR21047:SF2">
    <property type="entry name" value="THYMIDINE DIPHOSPHO-4-KETO-RHAMNOSE 3,5-EPIMERASE"/>
    <property type="match status" value="1"/>
</dbReference>
<sequence length="186" mass="21096">MQVIKTTIPDVLILEPQVYGDERGFFFESFNQQKFEQLTGVKTQFVQDNHSKSAANVLRGLHYQISQPQGKLVRVVAGEVFDVAVDLRKHSQTFGQWVGAILSSDNKRQMWVPEGFAHGFLVLKDNTEFLYKTTDYYAPQHERCIRWDDADIGIEWPTASLAAHAIPVLSAKDQLGLRLVDADVFV</sequence>
<dbReference type="GO" id="GO:0000271">
    <property type="term" value="P:polysaccharide biosynthetic process"/>
    <property type="evidence" value="ECO:0007669"/>
    <property type="project" value="TreeGrafter"/>
</dbReference>
<feature type="site" description="Participates in a stacking interaction with the thymidine ring of dTDP-4-oxo-6-deoxyglucose" evidence="6">
    <location>
        <position position="137"/>
    </location>
</feature>
<evidence type="ECO:0000256" key="6">
    <source>
        <dbReference type="PIRSR" id="PIRSR600888-3"/>
    </source>
</evidence>